<keyword evidence="2" id="KW-1185">Reference proteome</keyword>
<proteinExistence type="predicted"/>
<sequence>MRIVAGSTRVLATNMPQRRTGLSNKHALATDWVQRWNWGSAANTRPQKCKKRTAAAAFCVF</sequence>
<name>A0A179B129_9ACTO</name>
<evidence type="ECO:0000313" key="1">
    <source>
        <dbReference type="EMBL" id="OAP85402.1"/>
    </source>
</evidence>
<protein>
    <submittedName>
        <fullName evidence="1">Uncharacterized protein</fullName>
    </submittedName>
</protein>
<dbReference type="STRING" id="1823756.A4H34_09935"/>
<reference evidence="1 2" key="1">
    <citation type="submission" date="2016-04" db="EMBL/GenBank/DDBJ databases">
        <title>Peptidophaga gingivicola gen. nov., sp. nov., isolated from human subgingival plaque.</title>
        <authorList>
            <person name="Beall C.J."/>
            <person name="Mokrzan E.M."/>
            <person name="Griffen A.L."/>
            <person name="Leys E.J."/>
        </authorList>
    </citation>
    <scope>NUCLEOTIDE SEQUENCE [LARGE SCALE GENOMIC DNA]</scope>
    <source>
        <strain evidence="1 2">BA112</strain>
    </source>
</reference>
<accession>A0A179B129</accession>
<organism evidence="1 2">
    <name type="scientific">Peptidiphaga gingivicola</name>
    <dbReference type="NCBI Taxonomy" id="2741497"/>
    <lineage>
        <taxon>Bacteria</taxon>
        <taxon>Bacillati</taxon>
        <taxon>Actinomycetota</taxon>
        <taxon>Actinomycetes</taxon>
        <taxon>Actinomycetales</taxon>
        <taxon>Actinomycetaceae</taxon>
        <taxon>Peptidiphaga</taxon>
    </lineage>
</organism>
<dbReference type="Proteomes" id="UP000078368">
    <property type="component" value="Unassembled WGS sequence"/>
</dbReference>
<dbReference type="EMBL" id="LVZK01000003">
    <property type="protein sequence ID" value="OAP85402.1"/>
    <property type="molecule type" value="Genomic_DNA"/>
</dbReference>
<evidence type="ECO:0000313" key="2">
    <source>
        <dbReference type="Proteomes" id="UP000078368"/>
    </source>
</evidence>
<dbReference type="AlphaFoldDB" id="A0A179B129"/>
<comment type="caution">
    <text evidence="1">The sequence shown here is derived from an EMBL/GenBank/DDBJ whole genome shotgun (WGS) entry which is preliminary data.</text>
</comment>
<gene>
    <name evidence="1" type="ORF">A4H34_09935</name>
</gene>